<name>A0A0G1YPB5_9BACT</name>
<sequence>MKNKKGLVKGARFFLPRSDRNGNAELLESGYSMPPHLRIRVYGGADDSFYPRVNERFHARRSLPEMGTRLKIGVESGAGGVRARGRKGFDFRVRTACSPVVSPAYNLPVLHDDGADHRIRVRPAKAFNRQLQGLVHKFLILCAYTSHNSLQLFKMVAKLLFLS</sequence>
<accession>A0A0G1YPB5</accession>
<dbReference type="EMBL" id="LCPZ01000015">
    <property type="protein sequence ID" value="KKW08194.1"/>
    <property type="molecule type" value="Genomic_DNA"/>
</dbReference>
<gene>
    <name evidence="1" type="ORF">UY44_C0015G0010</name>
</gene>
<reference evidence="1 2" key="1">
    <citation type="journal article" date="2015" name="Nature">
        <title>rRNA introns, odd ribosomes, and small enigmatic genomes across a large radiation of phyla.</title>
        <authorList>
            <person name="Brown C.T."/>
            <person name="Hug L.A."/>
            <person name="Thomas B.C."/>
            <person name="Sharon I."/>
            <person name="Castelle C.J."/>
            <person name="Singh A."/>
            <person name="Wilkins M.J."/>
            <person name="Williams K.H."/>
            <person name="Banfield J.F."/>
        </authorList>
    </citation>
    <scope>NUCLEOTIDE SEQUENCE [LARGE SCALE GENOMIC DNA]</scope>
</reference>
<protein>
    <submittedName>
        <fullName evidence="1">Uncharacterized protein</fullName>
    </submittedName>
</protein>
<organism evidence="1 2">
    <name type="scientific">Candidatus Kaiserbacteria bacterium GW2011_GWA2_49_19</name>
    <dbReference type="NCBI Taxonomy" id="1618669"/>
    <lineage>
        <taxon>Bacteria</taxon>
        <taxon>Candidatus Kaiseribacteriota</taxon>
    </lineage>
</organism>
<evidence type="ECO:0000313" key="1">
    <source>
        <dbReference type="EMBL" id="KKW08194.1"/>
    </source>
</evidence>
<dbReference type="AlphaFoldDB" id="A0A0G1YPB5"/>
<evidence type="ECO:0000313" key="2">
    <source>
        <dbReference type="Proteomes" id="UP000033965"/>
    </source>
</evidence>
<dbReference type="Proteomes" id="UP000033965">
    <property type="component" value="Unassembled WGS sequence"/>
</dbReference>
<comment type="caution">
    <text evidence="1">The sequence shown here is derived from an EMBL/GenBank/DDBJ whole genome shotgun (WGS) entry which is preliminary data.</text>
</comment>
<proteinExistence type="predicted"/>